<dbReference type="InterPro" id="IPR011011">
    <property type="entry name" value="Znf_FYVE_PHD"/>
</dbReference>
<evidence type="ECO:0000256" key="5">
    <source>
        <dbReference type="SAM" id="MobiDB-lite"/>
    </source>
</evidence>
<keyword evidence="3" id="KW-0862">Zinc</keyword>
<feature type="compositionally biased region" description="Basic and acidic residues" evidence="5">
    <location>
        <begin position="387"/>
        <end position="408"/>
    </location>
</feature>
<dbReference type="InterPro" id="IPR001965">
    <property type="entry name" value="Znf_PHD"/>
</dbReference>
<sequence length="559" mass="63387">MWNGEGGAGCSSAVAKGEDGSRKRAHDESDAPISLQEVVAIDQYLEDEARALLGTANESVCTYPEGYTPRQMVYACKTCNSASEPAAICYGCSIHCHEEHDLVELYTKRTVCCDCGNSKFKNRCTLFPEKVPLNERNKYNHNYSGLYCICNRPYPAPECDDDDEEMVQCIICEDWFHINHLNWTPGVGESENDEVVCGKCASTVEFLKYYADKNYEEIQDVEVCKLKALMHRYTVKEENIHRVHGGFCEEGEEEVRNERKKAASNESRSLMLRKEGEAEEKEGKFTKSETMNSEDPEERLKACESVGEQKEDKRNMLETDRGPAGPTGEINEGRNDAVVGNQAESIDSASIKEVREGSELSSSFEKVKEGIEAECENDGPNVQDEGEYVRHNDDENQGHSFNECKDEERVSEDDHETGNNECKESSEVCRQSVGKLDVLLFKSTMWRERLCRCQDCLSMYEEKEVGFLLDPEDTLASYTKDRYTDRPSEEVEKKRVIDGLVNVAGRDVALCVLQGYERMKSKVVEMLARKSAEDSTVTKEDIARTFSELREEMKRPRLE</sequence>
<dbReference type="SMART" id="SM00249">
    <property type="entry name" value="PHD"/>
    <property type="match status" value="1"/>
</dbReference>
<dbReference type="SUPFAM" id="SSF57903">
    <property type="entry name" value="FYVE/PHD zinc finger"/>
    <property type="match status" value="1"/>
</dbReference>
<dbReference type="InterPro" id="IPR003126">
    <property type="entry name" value="Znf_UBR"/>
</dbReference>
<feature type="region of interest" description="Disordered" evidence="5">
    <location>
        <begin position="251"/>
        <end position="334"/>
    </location>
</feature>
<feature type="region of interest" description="Disordered" evidence="5">
    <location>
        <begin position="372"/>
        <end position="421"/>
    </location>
</feature>
<dbReference type="CDD" id="cd15542">
    <property type="entry name" value="PHD_UBR7"/>
    <property type="match status" value="1"/>
</dbReference>
<dbReference type="PANTHER" id="PTHR13513:SF9">
    <property type="entry name" value="E3 UBIQUITIN-PROTEIN LIGASE UBR7-RELATED"/>
    <property type="match status" value="1"/>
</dbReference>
<feature type="compositionally biased region" description="Basic and acidic residues" evidence="5">
    <location>
        <begin position="254"/>
        <end position="263"/>
    </location>
</feature>
<dbReference type="Pfam" id="PF02207">
    <property type="entry name" value="zf-UBR"/>
    <property type="match status" value="1"/>
</dbReference>
<feature type="compositionally biased region" description="Basic and acidic residues" evidence="5">
    <location>
        <begin position="16"/>
        <end position="29"/>
    </location>
</feature>
<dbReference type="GO" id="GO:0008270">
    <property type="term" value="F:zinc ion binding"/>
    <property type="evidence" value="ECO:0007669"/>
    <property type="project" value="UniProtKB-KW"/>
</dbReference>
<dbReference type="PANTHER" id="PTHR13513">
    <property type="entry name" value="E3 UBIQUITIN-PROTEIN LIGASE UBR7"/>
    <property type="match status" value="1"/>
</dbReference>
<dbReference type="InterPro" id="IPR040204">
    <property type="entry name" value="UBR7"/>
</dbReference>
<evidence type="ECO:0000259" key="6">
    <source>
        <dbReference type="PROSITE" id="PS51157"/>
    </source>
</evidence>
<dbReference type="SMART" id="SM00396">
    <property type="entry name" value="ZnF_UBR1"/>
    <property type="match status" value="1"/>
</dbReference>
<accession>F1KSE8</accession>
<dbReference type="InterPro" id="IPR013083">
    <property type="entry name" value="Znf_RING/FYVE/PHD"/>
</dbReference>
<protein>
    <submittedName>
        <fullName evidence="7">E3 ubiquitin-protein ligase UBR7</fullName>
    </submittedName>
</protein>
<reference evidence="7" key="1">
    <citation type="journal article" date="2011" name="Genome Res.">
        <title>Deep small RNA sequencing from the nematode Ascaris reveals conservation, functional diversification, and novel developmental profiles.</title>
        <authorList>
            <person name="Wang J."/>
            <person name="Czech B."/>
            <person name="Crunk A."/>
            <person name="Wallace A."/>
            <person name="Mitreva M."/>
            <person name="Hannon G.J."/>
            <person name="Davis R.E."/>
        </authorList>
    </citation>
    <scope>NUCLEOTIDE SEQUENCE</scope>
</reference>
<dbReference type="Gene3D" id="3.30.40.10">
    <property type="entry name" value="Zinc/RING finger domain, C3HC4 (zinc finger)"/>
    <property type="match status" value="1"/>
</dbReference>
<keyword evidence="1" id="KW-0479">Metal-binding</keyword>
<proteinExistence type="evidence at transcript level"/>
<evidence type="ECO:0000256" key="2">
    <source>
        <dbReference type="ARBA" id="ARBA00022771"/>
    </source>
</evidence>
<feature type="region of interest" description="Disordered" evidence="5">
    <location>
        <begin position="1"/>
        <end position="29"/>
    </location>
</feature>
<evidence type="ECO:0000256" key="4">
    <source>
        <dbReference type="PROSITE-ProRule" id="PRU00508"/>
    </source>
</evidence>
<dbReference type="GO" id="GO:0061630">
    <property type="term" value="F:ubiquitin protein ligase activity"/>
    <property type="evidence" value="ECO:0007669"/>
    <property type="project" value="InterPro"/>
</dbReference>
<dbReference type="InterPro" id="IPR047506">
    <property type="entry name" value="UBR7-like_UBR-box"/>
</dbReference>
<keyword evidence="2" id="KW-0863">Zinc-finger</keyword>
<feature type="domain" description="UBR-type" evidence="6">
    <location>
        <begin position="59"/>
        <end position="129"/>
    </location>
</feature>
<evidence type="ECO:0000256" key="3">
    <source>
        <dbReference type="ARBA" id="ARBA00022833"/>
    </source>
</evidence>
<dbReference type="AlphaFoldDB" id="F1KSE8"/>
<feature type="compositionally biased region" description="Basic and acidic residues" evidence="5">
    <location>
        <begin position="272"/>
        <end position="287"/>
    </location>
</feature>
<evidence type="ECO:0000256" key="1">
    <source>
        <dbReference type="ARBA" id="ARBA00022723"/>
    </source>
</evidence>
<feature type="compositionally biased region" description="Basic and acidic residues" evidence="5">
    <location>
        <begin position="298"/>
        <end position="321"/>
    </location>
</feature>
<feature type="zinc finger region" description="UBR-type" evidence="4">
    <location>
        <begin position="59"/>
        <end position="129"/>
    </location>
</feature>
<dbReference type="CDD" id="cd19677">
    <property type="entry name" value="UBR-box_UBR7"/>
    <property type="match status" value="1"/>
</dbReference>
<dbReference type="EMBL" id="JI165101">
    <property type="protein sequence ID" value="ADY40802.1"/>
    <property type="molecule type" value="mRNA"/>
</dbReference>
<name>F1KSE8_ASCSU</name>
<dbReference type="GO" id="GO:0005737">
    <property type="term" value="C:cytoplasm"/>
    <property type="evidence" value="ECO:0007669"/>
    <property type="project" value="TreeGrafter"/>
</dbReference>
<evidence type="ECO:0000313" key="7">
    <source>
        <dbReference type="EMBL" id="ADY40802.1"/>
    </source>
</evidence>
<organism evidence="7">
    <name type="scientific">Ascaris suum</name>
    <name type="common">Pig roundworm</name>
    <name type="synonym">Ascaris lumbricoides</name>
    <dbReference type="NCBI Taxonomy" id="6253"/>
    <lineage>
        <taxon>Eukaryota</taxon>
        <taxon>Metazoa</taxon>
        <taxon>Ecdysozoa</taxon>
        <taxon>Nematoda</taxon>
        <taxon>Chromadorea</taxon>
        <taxon>Rhabditida</taxon>
        <taxon>Spirurina</taxon>
        <taxon>Ascaridomorpha</taxon>
        <taxon>Ascaridoidea</taxon>
        <taxon>Ascarididae</taxon>
        <taxon>Ascaris</taxon>
    </lineage>
</organism>
<dbReference type="PROSITE" id="PS51157">
    <property type="entry name" value="ZF_UBR"/>
    <property type="match status" value="1"/>
</dbReference>